<feature type="transmembrane region" description="Helical" evidence="1">
    <location>
        <begin position="112"/>
        <end position="132"/>
    </location>
</feature>
<proteinExistence type="predicted"/>
<name>A0A328PCM0_9GAMM</name>
<accession>A0A328PCM0</accession>
<keyword evidence="1" id="KW-0812">Transmembrane</keyword>
<evidence type="ECO:0000313" key="3">
    <source>
        <dbReference type="Proteomes" id="UP000248926"/>
    </source>
</evidence>
<feature type="transmembrane region" description="Helical" evidence="1">
    <location>
        <begin position="20"/>
        <end position="39"/>
    </location>
</feature>
<evidence type="ECO:0000313" key="2">
    <source>
        <dbReference type="EMBL" id="RAO78172.1"/>
    </source>
</evidence>
<dbReference type="RefSeq" id="WP_111982760.1">
    <property type="nucleotide sequence ID" value="NZ_NFZS01000001.1"/>
</dbReference>
<gene>
    <name evidence="2" type="ORF">CA260_10225</name>
</gene>
<evidence type="ECO:0008006" key="4">
    <source>
        <dbReference type="Google" id="ProtNLM"/>
    </source>
</evidence>
<sequence>MSENIHLLRAKREILFGLKLAAAMLAGASLLALAHRLGWIDQEQVVRGHNVVIGLALAVFCNAMPKRLHGSPRSVQHATLAQSIGRVGGWSMTLAFLVWSLLWAFAPRGLASTGSVSAVGAGLVLMIGYTTWKCVACHRSRSHGGL</sequence>
<keyword evidence="3" id="KW-1185">Reference proteome</keyword>
<dbReference type="AlphaFoldDB" id="A0A328PCM0"/>
<dbReference type="OrthoDB" id="7571917at2"/>
<protein>
    <recommendedName>
        <fullName evidence="4">Ammonium transporter</fullName>
    </recommendedName>
</protein>
<comment type="caution">
    <text evidence="2">The sequence shown here is derived from an EMBL/GenBank/DDBJ whole genome shotgun (WGS) entry which is preliminary data.</text>
</comment>
<keyword evidence="1" id="KW-1133">Transmembrane helix</keyword>
<reference evidence="2 3" key="1">
    <citation type="journal article" date="2018" name="Genet. Mol. Biol.">
        <title>The genome sequence of Dyella jiangningensis FCAV SCS01 from a lignocellulose-decomposing microbial consortium metagenome reveals potential for biotechnological applications.</title>
        <authorList>
            <person name="Desiderato J.G."/>
            <person name="Alvarenga D.O."/>
            <person name="Constancio M.T.L."/>
            <person name="Alves L.M.C."/>
            <person name="Varani A.M."/>
        </authorList>
    </citation>
    <scope>NUCLEOTIDE SEQUENCE [LARGE SCALE GENOMIC DNA]</scope>
    <source>
        <strain evidence="2 3">FCAV SCS01</strain>
    </source>
</reference>
<keyword evidence="1" id="KW-0472">Membrane</keyword>
<evidence type="ECO:0000256" key="1">
    <source>
        <dbReference type="SAM" id="Phobius"/>
    </source>
</evidence>
<dbReference type="Proteomes" id="UP000248926">
    <property type="component" value="Unassembled WGS sequence"/>
</dbReference>
<feature type="transmembrane region" description="Helical" evidence="1">
    <location>
        <begin position="84"/>
        <end position="106"/>
    </location>
</feature>
<dbReference type="EMBL" id="NFZS01000001">
    <property type="protein sequence ID" value="RAO78172.1"/>
    <property type="molecule type" value="Genomic_DNA"/>
</dbReference>
<organism evidence="2 3">
    <name type="scientific">Dyella jiangningensis</name>
    <dbReference type="NCBI Taxonomy" id="1379159"/>
    <lineage>
        <taxon>Bacteria</taxon>
        <taxon>Pseudomonadati</taxon>
        <taxon>Pseudomonadota</taxon>
        <taxon>Gammaproteobacteria</taxon>
        <taxon>Lysobacterales</taxon>
        <taxon>Rhodanobacteraceae</taxon>
        <taxon>Dyella</taxon>
    </lineage>
</organism>
<feature type="transmembrane region" description="Helical" evidence="1">
    <location>
        <begin position="45"/>
        <end position="63"/>
    </location>
</feature>